<organism evidence="2 3">
    <name type="scientific">Ectothiorhodospira marina</name>
    <dbReference type="NCBI Taxonomy" id="1396821"/>
    <lineage>
        <taxon>Bacteria</taxon>
        <taxon>Pseudomonadati</taxon>
        <taxon>Pseudomonadota</taxon>
        <taxon>Gammaproteobacteria</taxon>
        <taxon>Chromatiales</taxon>
        <taxon>Ectothiorhodospiraceae</taxon>
        <taxon>Ectothiorhodospira</taxon>
    </lineage>
</organism>
<proteinExistence type="predicted"/>
<name>A0A1H7NLS5_9GAMM</name>
<dbReference type="PANTHER" id="PTHR42663:SF6">
    <property type="entry name" value="HYDROLASE C777.06C-RELATED"/>
    <property type="match status" value="1"/>
</dbReference>
<keyword evidence="3" id="KW-1185">Reference proteome</keyword>
<dbReference type="SUPFAM" id="SSF56281">
    <property type="entry name" value="Metallo-hydrolase/oxidoreductase"/>
    <property type="match status" value="1"/>
</dbReference>
<dbReference type="InterPro" id="IPR036866">
    <property type="entry name" value="RibonucZ/Hydroxyglut_hydro"/>
</dbReference>
<dbReference type="STRING" id="1396821.SAMN05444515_11232"/>
<gene>
    <name evidence="2" type="ORF">SAMN05444515_11232</name>
</gene>
<reference evidence="3" key="1">
    <citation type="submission" date="2016-10" db="EMBL/GenBank/DDBJ databases">
        <authorList>
            <person name="Varghese N."/>
            <person name="Submissions S."/>
        </authorList>
    </citation>
    <scope>NUCLEOTIDE SEQUENCE [LARGE SCALE GENOMIC DNA]</scope>
    <source>
        <strain evidence="3">DSM 241</strain>
    </source>
</reference>
<evidence type="ECO:0000313" key="2">
    <source>
        <dbReference type="EMBL" id="SEL24473.1"/>
    </source>
</evidence>
<sequence>MEIKVLGCSGGIGAGRRTSALLVDDDILIDCGTGVADLSLEAMARLRHVFITHTHLDHIACLPLLVDTLFSRLQSRPLVIHTRSDCMRIIHHHIFNWQIWPDFFELPERERPVVCFEEMDATRPLDIDGRRVHMLPANHTVPAVGYRVEDGRGAFAFTGDTTSNDDLWAALNDHAGLDWLMVECAFPEAERDLGRRAGHYCPSLLAQDLVKLRHQPRVGITHLKPGAESEIFADLRRRLPERDLVRLGSGDVFKI</sequence>
<dbReference type="RefSeq" id="WP_090254373.1">
    <property type="nucleotide sequence ID" value="NZ_FOAA01000012.1"/>
</dbReference>
<dbReference type="GO" id="GO:0004115">
    <property type="term" value="F:3',5'-cyclic-AMP phosphodiesterase activity"/>
    <property type="evidence" value="ECO:0007669"/>
    <property type="project" value="InterPro"/>
</dbReference>
<evidence type="ECO:0000313" key="3">
    <source>
        <dbReference type="Proteomes" id="UP000199256"/>
    </source>
</evidence>
<dbReference type="GO" id="GO:0006198">
    <property type="term" value="P:cAMP catabolic process"/>
    <property type="evidence" value="ECO:0007669"/>
    <property type="project" value="InterPro"/>
</dbReference>
<dbReference type="EMBL" id="FOAA01000012">
    <property type="protein sequence ID" value="SEL24473.1"/>
    <property type="molecule type" value="Genomic_DNA"/>
</dbReference>
<dbReference type="SMART" id="SM00849">
    <property type="entry name" value="Lactamase_B"/>
    <property type="match status" value="1"/>
</dbReference>
<dbReference type="Proteomes" id="UP000199256">
    <property type="component" value="Unassembled WGS sequence"/>
</dbReference>
<accession>A0A1H7NLS5</accession>
<feature type="domain" description="Metallo-beta-lactamase" evidence="1">
    <location>
        <begin position="17"/>
        <end position="204"/>
    </location>
</feature>
<dbReference type="Pfam" id="PF12706">
    <property type="entry name" value="Lactamase_B_2"/>
    <property type="match status" value="1"/>
</dbReference>
<dbReference type="Gene3D" id="3.60.15.10">
    <property type="entry name" value="Ribonuclease Z/Hydroxyacylglutathione hydrolase-like"/>
    <property type="match status" value="1"/>
</dbReference>
<dbReference type="InterPro" id="IPR000396">
    <property type="entry name" value="Pdiesterase2"/>
</dbReference>
<dbReference type="CDD" id="cd07735">
    <property type="entry name" value="class_II_PDE_MBL-fold"/>
    <property type="match status" value="1"/>
</dbReference>
<dbReference type="PANTHER" id="PTHR42663">
    <property type="entry name" value="HYDROLASE C777.06C-RELATED-RELATED"/>
    <property type="match status" value="1"/>
</dbReference>
<dbReference type="AlphaFoldDB" id="A0A1H7NLS5"/>
<evidence type="ECO:0000259" key="1">
    <source>
        <dbReference type="SMART" id="SM00849"/>
    </source>
</evidence>
<protein>
    <submittedName>
        <fullName evidence="2">Ribonuclease BN, tRNA processing enzyme</fullName>
    </submittedName>
</protein>
<dbReference type="InterPro" id="IPR001279">
    <property type="entry name" value="Metallo-B-lactamas"/>
</dbReference>
<dbReference type="OrthoDB" id="9803916at2"/>
<dbReference type="PRINTS" id="PR00388">
    <property type="entry name" value="PDIESTERASE2"/>
</dbReference>